<gene>
    <name evidence="1" type="ORF">G6Z34_13620</name>
</gene>
<organism evidence="1 2">
    <name type="scientific">Clostridium perfringens</name>
    <dbReference type="NCBI Taxonomy" id="1502"/>
    <lineage>
        <taxon>Bacteria</taxon>
        <taxon>Bacillati</taxon>
        <taxon>Bacillota</taxon>
        <taxon>Clostridia</taxon>
        <taxon>Eubacteriales</taxon>
        <taxon>Clostridiaceae</taxon>
        <taxon>Clostridium</taxon>
    </lineage>
</organism>
<comment type="caution">
    <text evidence="1">The sequence shown here is derived from an EMBL/GenBank/DDBJ whole genome shotgun (WGS) entry which is preliminary data.</text>
</comment>
<reference evidence="1 2" key="1">
    <citation type="submission" date="2020-02" db="EMBL/GenBank/DDBJ databases">
        <title>Genomic Insights into the Phylogeny and Genetic Plasticity of the Human and Animal Enteric Pathogen Clostridium perfringens.</title>
        <authorList>
            <person name="Feng Y."/>
            <person name="Hu Y."/>
        </authorList>
    </citation>
    <scope>NUCLEOTIDE SEQUENCE [LARGE SCALE GENOMIC DNA]</scope>
    <source>
        <strain evidence="1 2">CP-40</strain>
    </source>
</reference>
<evidence type="ECO:0000313" key="2">
    <source>
        <dbReference type="Proteomes" id="UP000481454"/>
    </source>
</evidence>
<dbReference type="Proteomes" id="UP000481454">
    <property type="component" value="Unassembled WGS sequence"/>
</dbReference>
<name>A0AAP6WPX3_CLOPF</name>
<dbReference type="AlphaFoldDB" id="A0AAP6WPX3"/>
<dbReference type="RefSeq" id="WP_164801055.1">
    <property type="nucleotide sequence ID" value="NZ_JAALLZ010000006.1"/>
</dbReference>
<evidence type="ECO:0000313" key="1">
    <source>
        <dbReference type="EMBL" id="NGU31125.1"/>
    </source>
</evidence>
<accession>A0AAP6WPX3</accession>
<sequence length="128" mass="15497">MKKDFLVFGIKSFTDMFGGAKGYIGQFNNIDELMELIEKKKEWIFEERIEGFNFIDLKADEIIADNNGYEEWDLFSELISWEYKDYTFDKDVLTELDDILKRRQSPWYYFVKDVVERECKDNDDSKMY</sequence>
<proteinExistence type="predicted"/>
<protein>
    <submittedName>
        <fullName evidence="1">Uncharacterized protein</fullName>
    </submittedName>
</protein>
<dbReference type="EMBL" id="JAALLZ010000006">
    <property type="protein sequence ID" value="NGU31125.1"/>
    <property type="molecule type" value="Genomic_DNA"/>
</dbReference>